<evidence type="ECO:0000259" key="4">
    <source>
        <dbReference type="Pfam" id="PF00891"/>
    </source>
</evidence>
<evidence type="ECO:0000256" key="1">
    <source>
        <dbReference type="ARBA" id="ARBA00022603"/>
    </source>
</evidence>
<evidence type="ECO:0000259" key="5">
    <source>
        <dbReference type="Pfam" id="PF08100"/>
    </source>
</evidence>
<dbReference type="GO" id="GO:0046983">
    <property type="term" value="F:protein dimerization activity"/>
    <property type="evidence" value="ECO:0007669"/>
    <property type="project" value="InterPro"/>
</dbReference>
<dbReference type="InterPro" id="IPR016461">
    <property type="entry name" value="COMT-like"/>
</dbReference>
<reference evidence="7" key="1">
    <citation type="submission" date="2017-07" db="EMBL/GenBank/DDBJ databases">
        <title>Comparative genome mining reveals phylogenetic distribution patterns of secondary metabolites in Amycolatopsis.</title>
        <authorList>
            <person name="Adamek M."/>
            <person name="Alanjary M."/>
            <person name="Sales-Ortells H."/>
            <person name="Goodfellow M."/>
            <person name="Bull A.T."/>
            <person name="Kalinowski J."/>
            <person name="Ziemert N."/>
        </authorList>
    </citation>
    <scope>NUCLEOTIDE SEQUENCE [LARGE SCALE GENOMIC DNA]</scope>
    <source>
        <strain evidence="7">H5</strain>
    </source>
</reference>
<evidence type="ECO:0000313" key="6">
    <source>
        <dbReference type="EMBL" id="OXM69862.1"/>
    </source>
</evidence>
<dbReference type="Gene3D" id="1.10.287.1350">
    <property type="match status" value="1"/>
</dbReference>
<dbReference type="InterPro" id="IPR012967">
    <property type="entry name" value="COMT_dimerisation"/>
</dbReference>
<keyword evidence="2 6" id="KW-0808">Transferase</keyword>
<dbReference type="Proteomes" id="UP000215199">
    <property type="component" value="Unassembled WGS sequence"/>
</dbReference>
<dbReference type="InterPro" id="IPR029063">
    <property type="entry name" value="SAM-dependent_MTases_sf"/>
</dbReference>
<dbReference type="SUPFAM" id="SSF46785">
    <property type="entry name" value="Winged helix' DNA-binding domain"/>
    <property type="match status" value="1"/>
</dbReference>
<dbReference type="InterPro" id="IPR001077">
    <property type="entry name" value="COMT_C"/>
</dbReference>
<evidence type="ECO:0000313" key="7">
    <source>
        <dbReference type="Proteomes" id="UP000215199"/>
    </source>
</evidence>
<name>A0A229TF33_9PSEU</name>
<dbReference type="PROSITE" id="PS51683">
    <property type="entry name" value="SAM_OMT_II"/>
    <property type="match status" value="1"/>
</dbReference>
<dbReference type="GO" id="GO:0032259">
    <property type="term" value="P:methylation"/>
    <property type="evidence" value="ECO:0007669"/>
    <property type="project" value="UniProtKB-KW"/>
</dbReference>
<dbReference type="AlphaFoldDB" id="A0A229TF33"/>
<dbReference type="GO" id="GO:0008171">
    <property type="term" value="F:O-methyltransferase activity"/>
    <property type="evidence" value="ECO:0007669"/>
    <property type="project" value="InterPro"/>
</dbReference>
<feature type="domain" description="O-methyltransferase C-terminal" evidence="4">
    <location>
        <begin position="89"/>
        <end position="297"/>
    </location>
</feature>
<evidence type="ECO:0000256" key="2">
    <source>
        <dbReference type="ARBA" id="ARBA00022679"/>
    </source>
</evidence>
<dbReference type="EMBL" id="NMUL01000007">
    <property type="protein sequence ID" value="OXM69862.1"/>
    <property type="molecule type" value="Genomic_DNA"/>
</dbReference>
<evidence type="ECO:0000256" key="3">
    <source>
        <dbReference type="ARBA" id="ARBA00022691"/>
    </source>
</evidence>
<dbReference type="PIRSF" id="PIRSF005739">
    <property type="entry name" value="O-mtase"/>
    <property type="match status" value="1"/>
</dbReference>
<accession>A0A229TF33</accession>
<keyword evidence="3" id="KW-0949">S-adenosyl-L-methionine</keyword>
<sequence length="321" mass="34601">MVQTAAKLGLPDAIDAEPRTLDELAAAVNADPYPLGRLMRALTTHEVFAEVSPGRYAHTDVSRLLRKDAELGLVHLVLWIGAAWTWQAWQHLDDAMRTGKSVIPDIFGKDFYTYLREDAPDAQEVFNRAMTQVSGLTSDKVAAAIDLDGVGVVADVAGGQGHLLSTLLRRWPAADGVLFDLKEVLPSADPSLREGGELAGRVRLAGGDCTRAVDVEADLYILKNILDWPDANSIATLRNIAAAAKPGARVLVIDSLVDVDPAEMKVTTAKDLFLLLNVGGQMHTLGQFRELFERAGYTFTGVRSVPGTFPSLHLIEGVVPG</sequence>
<keyword evidence="1 6" id="KW-0489">Methyltransferase</keyword>
<protein>
    <submittedName>
        <fullName evidence="6">Methyltransferase</fullName>
    </submittedName>
</protein>
<comment type="caution">
    <text evidence="6">The sequence shown here is derived from an EMBL/GenBank/DDBJ whole genome shotgun (WGS) entry which is preliminary data.</text>
</comment>
<dbReference type="InterPro" id="IPR036388">
    <property type="entry name" value="WH-like_DNA-bd_sf"/>
</dbReference>
<dbReference type="SUPFAM" id="SSF53335">
    <property type="entry name" value="S-adenosyl-L-methionine-dependent methyltransferases"/>
    <property type="match status" value="1"/>
</dbReference>
<dbReference type="PANTHER" id="PTHR43712">
    <property type="entry name" value="PUTATIVE (AFU_ORTHOLOGUE AFUA_4G14580)-RELATED"/>
    <property type="match status" value="1"/>
</dbReference>
<dbReference type="Gene3D" id="3.40.50.150">
    <property type="entry name" value="Vaccinia Virus protein VP39"/>
    <property type="match status" value="1"/>
</dbReference>
<dbReference type="InterPro" id="IPR036390">
    <property type="entry name" value="WH_DNA-bd_sf"/>
</dbReference>
<proteinExistence type="predicted"/>
<dbReference type="Pfam" id="PF00891">
    <property type="entry name" value="Methyltransf_2"/>
    <property type="match status" value="1"/>
</dbReference>
<dbReference type="Gene3D" id="1.10.10.10">
    <property type="entry name" value="Winged helix-like DNA-binding domain superfamily/Winged helix DNA-binding domain"/>
    <property type="match status" value="1"/>
</dbReference>
<feature type="domain" description="O-methyltransferase dimerisation" evidence="5">
    <location>
        <begin position="3"/>
        <end position="66"/>
    </location>
</feature>
<dbReference type="PANTHER" id="PTHR43712:SF2">
    <property type="entry name" value="O-METHYLTRANSFERASE CICE"/>
    <property type="match status" value="1"/>
</dbReference>
<dbReference type="Pfam" id="PF08100">
    <property type="entry name" value="Dimerisation"/>
    <property type="match status" value="1"/>
</dbReference>
<organism evidence="6 7">
    <name type="scientific">Amycolatopsis vastitatis</name>
    <dbReference type="NCBI Taxonomy" id="1905142"/>
    <lineage>
        <taxon>Bacteria</taxon>
        <taxon>Bacillati</taxon>
        <taxon>Actinomycetota</taxon>
        <taxon>Actinomycetes</taxon>
        <taxon>Pseudonocardiales</taxon>
        <taxon>Pseudonocardiaceae</taxon>
        <taxon>Amycolatopsis</taxon>
    </lineage>
</organism>
<dbReference type="OrthoDB" id="3804952at2"/>
<keyword evidence="7" id="KW-1185">Reference proteome</keyword>
<gene>
    <name evidence="6" type="ORF">CF165_09840</name>
</gene>